<dbReference type="KEGG" id="kbs:EPA93_33165"/>
<evidence type="ECO:0000313" key="2">
    <source>
        <dbReference type="Proteomes" id="UP000290365"/>
    </source>
</evidence>
<name>A0A4P6JYK3_KTERU</name>
<dbReference type="AlphaFoldDB" id="A0A4P6JYK3"/>
<protein>
    <submittedName>
        <fullName evidence="1">Uncharacterized protein</fullName>
    </submittedName>
</protein>
<accession>A0A4P6JYK3</accession>
<gene>
    <name evidence="1" type="ORF">EPA93_33165</name>
</gene>
<organism evidence="1 2">
    <name type="scientific">Ktedonosporobacter rubrisoli</name>
    <dbReference type="NCBI Taxonomy" id="2509675"/>
    <lineage>
        <taxon>Bacteria</taxon>
        <taxon>Bacillati</taxon>
        <taxon>Chloroflexota</taxon>
        <taxon>Ktedonobacteria</taxon>
        <taxon>Ktedonobacterales</taxon>
        <taxon>Ktedonosporobacteraceae</taxon>
        <taxon>Ktedonosporobacter</taxon>
    </lineage>
</organism>
<dbReference type="EMBL" id="CP035758">
    <property type="protein sequence ID" value="QBD80562.1"/>
    <property type="molecule type" value="Genomic_DNA"/>
</dbReference>
<dbReference type="Proteomes" id="UP000290365">
    <property type="component" value="Chromosome"/>
</dbReference>
<sequence length="167" mass="19076">MRARGPKGAHLALCSPWPAKTKRRWTPASSQPGSHCKGPPMLSLDALTFSPSSGTIFSAESGQRHFSVSIRQAYRKRRVLKEVRAMRAVDDSSPKYAAVLRVLQTWKQLPESDVARMLHDYYLITDDFREMEDQGLLTMAFVGDEYMITPTLLGRLWLEQYENEEKQ</sequence>
<dbReference type="OrthoDB" id="163007at2"/>
<keyword evidence="2" id="KW-1185">Reference proteome</keyword>
<evidence type="ECO:0000313" key="1">
    <source>
        <dbReference type="EMBL" id="QBD80562.1"/>
    </source>
</evidence>
<proteinExistence type="predicted"/>
<reference evidence="1 2" key="1">
    <citation type="submission" date="2019-01" db="EMBL/GenBank/DDBJ databases">
        <title>Ktedonosporobacter rubrisoli SCAWS-G2.</title>
        <authorList>
            <person name="Huang Y."/>
            <person name="Yan B."/>
        </authorList>
    </citation>
    <scope>NUCLEOTIDE SEQUENCE [LARGE SCALE GENOMIC DNA]</scope>
    <source>
        <strain evidence="1 2">SCAWS-G2</strain>
    </source>
</reference>